<dbReference type="AlphaFoldDB" id="A0A3N2PRY7"/>
<accession>A0A3N2PRY7</accession>
<organism evidence="1 2">
    <name type="scientific">Sodiomyces alkalinus (strain CBS 110278 / VKM F-3762 / F11)</name>
    <name type="common">Alkaliphilic filamentous fungus</name>
    <dbReference type="NCBI Taxonomy" id="1314773"/>
    <lineage>
        <taxon>Eukaryota</taxon>
        <taxon>Fungi</taxon>
        <taxon>Dikarya</taxon>
        <taxon>Ascomycota</taxon>
        <taxon>Pezizomycotina</taxon>
        <taxon>Sordariomycetes</taxon>
        <taxon>Hypocreomycetidae</taxon>
        <taxon>Glomerellales</taxon>
        <taxon>Plectosphaerellaceae</taxon>
        <taxon>Sodiomyces</taxon>
    </lineage>
</organism>
<dbReference type="RefSeq" id="XP_028465071.1">
    <property type="nucleotide sequence ID" value="XM_028614325.1"/>
</dbReference>
<proteinExistence type="predicted"/>
<dbReference type="Proteomes" id="UP000272025">
    <property type="component" value="Unassembled WGS sequence"/>
</dbReference>
<name>A0A3N2PRY7_SODAK</name>
<gene>
    <name evidence="1" type="ORF">SODALDRAFT_360962</name>
</gene>
<protein>
    <submittedName>
        <fullName evidence="1">Uncharacterized protein</fullName>
    </submittedName>
</protein>
<evidence type="ECO:0000313" key="2">
    <source>
        <dbReference type="Proteomes" id="UP000272025"/>
    </source>
</evidence>
<sequence>MGRLAAAATLAARRQRSHFPPEAAVVDAGPTLFSLEFPHCDHTARDSDIFNDAILAVLFCDADTRPFFLVHVSSSAQMLRYEYAGWVIRRFISFGDDDDPKSTMRESTRETRILVPPSREMTVTGMLEVALR</sequence>
<reference evidence="1 2" key="1">
    <citation type="journal article" date="2018" name="Mol. Ecol.">
        <title>The obligate alkalophilic soda-lake fungus Sodiomyces alkalinus has shifted to a protein diet.</title>
        <authorList>
            <person name="Grum-Grzhimaylo A.A."/>
            <person name="Falkoski D.L."/>
            <person name="van den Heuvel J."/>
            <person name="Valero-Jimenez C.A."/>
            <person name="Min B."/>
            <person name="Choi I.G."/>
            <person name="Lipzen A."/>
            <person name="Daum C.G."/>
            <person name="Aanen D.K."/>
            <person name="Tsang A."/>
            <person name="Henrissat B."/>
            <person name="Bilanenko E.N."/>
            <person name="de Vries R.P."/>
            <person name="van Kan J.A.L."/>
            <person name="Grigoriev I.V."/>
            <person name="Debets A.J.M."/>
        </authorList>
    </citation>
    <scope>NUCLEOTIDE SEQUENCE [LARGE SCALE GENOMIC DNA]</scope>
    <source>
        <strain evidence="1 2">F11</strain>
    </source>
</reference>
<dbReference type="EMBL" id="ML119057">
    <property type="protein sequence ID" value="ROT37265.1"/>
    <property type="molecule type" value="Genomic_DNA"/>
</dbReference>
<keyword evidence="2" id="KW-1185">Reference proteome</keyword>
<evidence type="ECO:0000313" key="1">
    <source>
        <dbReference type="EMBL" id="ROT37265.1"/>
    </source>
</evidence>
<dbReference type="GeneID" id="39582803"/>